<dbReference type="EMBL" id="NEVP01000009">
    <property type="protein sequence ID" value="OZI49002.1"/>
    <property type="molecule type" value="Genomic_DNA"/>
</dbReference>
<gene>
    <name evidence="1" type="ORF">CAL25_15375</name>
</gene>
<keyword evidence="2" id="KW-1185">Reference proteome</keyword>
<sequence>MLGLVLVTGPVLAQPQARDPAVANIDPLAPVMTEAREQAIAAVKDEATRNALADMLGILRHMQRVELPYRQAPGQTVYAPSRLAVLSDYPDAQTMIDVYAAGIVGGVEPDGSISVIPPFTLPYLHTFDWRTISYSGGPDIPAESEEGPAVTLQRKNPKARGVVVPATDPEGAVPTVMTGRLNVEMPKSVAEIAFSRNEIGEVKAAGDYLFKLTAIEGHRVELETWHRDGGVPDFASDGVIVEARDTSGKFLGLHARLWEVPDQFQRGLIKLDELTAQARAGKFRAKDTTDLLQKAGWRDAPATMRGRLGFKGTVDSVRVTMMVREGEHFTPVTRDLATPVLPINRGVNAEGMTPLKLAGAAYDHELATELRDGPLEIERKEMAKRIKVDVVQLDGYPVVRFSYPDVLSNRFFQTPVRFGLEDAESVSVTFYDAAGKPLAGEEGRAWGRVDEGIGYDPGGFSGVPVRAAGQIAPRRVADLPRRTLTPGKLPDGIEIDRNMVTVDTSRHPYDTAGMLWLAKDATGRYLVLTGRMALNDPESGNTSIVHYFQGDVATLETIERGKVERVPFKFDVRLPTPG</sequence>
<comment type="caution">
    <text evidence="1">The sequence shown here is derived from an EMBL/GenBank/DDBJ whole genome shotgun (WGS) entry which is preliminary data.</text>
</comment>
<evidence type="ECO:0000313" key="2">
    <source>
        <dbReference type="Proteomes" id="UP000216913"/>
    </source>
</evidence>
<reference evidence="1 2" key="1">
    <citation type="submission" date="2017-05" db="EMBL/GenBank/DDBJ databases">
        <title>Complete and WGS of Bordetella genogroups.</title>
        <authorList>
            <person name="Spilker T."/>
            <person name="LiPuma J."/>
        </authorList>
    </citation>
    <scope>NUCLEOTIDE SEQUENCE [LARGE SCALE GENOMIC DNA]</scope>
    <source>
        <strain evidence="1 2">AU10456</strain>
    </source>
</reference>
<evidence type="ECO:0000313" key="1">
    <source>
        <dbReference type="EMBL" id="OZI49002.1"/>
    </source>
</evidence>
<protein>
    <submittedName>
        <fullName evidence="1">Uncharacterized protein</fullName>
    </submittedName>
</protein>
<name>A0A261TII7_9BORD</name>
<dbReference type="Proteomes" id="UP000216913">
    <property type="component" value="Unassembled WGS sequence"/>
</dbReference>
<dbReference type="AlphaFoldDB" id="A0A261TII7"/>
<accession>A0A261TII7</accession>
<proteinExistence type="predicted"/>
<organism evidence="1 2">
    <name type="scientific">Bordetella genomosp. 5</name>
    <dbReference type="NCBI Taxonomy" id="1395608"/>
    <lineage>
        <taxon>Bacteria</taxon>
        <taxon>Pseudomonadati</taxon>
        <taxon>Pseudomonadota</taxon>
        <taxon>Betaproteobacteria</taxon>
        <taxon>Burkholderiales</taxon>
        <taxon>Alcaligenaceae</taxon>
        <taxon>Bordetella</taxon>
    </lineage>
</organism>